<protein>
    <submittedName>
        <fullName evidence="1">Uncharacterized protein</fullName>
    </submittedName>
</protein>
<comment type="caution">
    <text evidence="1">The sequence shown here is derived from an EMBL/GenBank/DDBJ whole genome shotgun (WGS) entry which is preliminary data.</text>
</comment>
<dbReference type="Proteomes" id="UP000692954">
    <property type="component" value="Unassembled WGS sequence"/>
</dbReference>
<keyword evidence="2" id="KW-1185">Reference proteome</keyword>
<dbReference type="AlphaFoldDB" id="A0A8S1PQC5"/>
<sequence>MQLILKIGTKIGSRAGLSIDEFQNVKKQFIECLKQHKFLGNDRWLFFLLYINDNIKKLKEIYKKEELIQGLEECSSQYQLVSAFPNIGQGSQVKRSNQILYLQLRTNNMNQGFLLKIEQRKSQIVFFHCIHKEMKILNHFSDRNYFTQLCFEHSYAAILEEITTI</sequence>
<organism evidence="1 2">
    <name type="scientific">Paramecium sonneborni</name>
    <dbReference type="NCBI Taxonomy" id="65129"/>
    <lineage>
        <taxon>Eukaryota</taxon>
        <taxon>Sar</taxon>
        <taxon>Alveolata</taxon>
        <taxon>Ciliophora</taxon>
        <taxon>Intramacronucleata</taxon>
        <taxon>Oligohymenophorea</taxon>
        <taxon>Peniculida</taxon>
        <taxon>Parameciidae</taxon>
        <taxon>Paramecium</taxon>
    </lineage>
</organism>
<name>A0A8S1PQC5_9CILI</name>
<gene>
    <name evidence="1" type="ORF">PSON_ATCC_30995.1.T0850021</name>
</gene>
<reference evidence="1" key="1">
    <citation type="submission" date="2021-01" db="EMBL/GenBank/DDBJ databases">
        <authorList>
            <consortium name="Genoscope - CEA"/>
            <person name="William W."/>
        </authorList>
    </citation>
    <scope>NUCLEOTIDE SEQUENCE</scope>
</reference>
<accession>A0A8S1PQC5</accession>
<proteinExistence type="predicted"/>
<evidence type="ECO:0000313" key="1">
    <source>
        <dbReference type="EMBL" id="CAD8105630.1"/>
    </source>
</evidence>
<dbReference type="EMBL" id="CAJJDN010000085">
    <property type="protein sequence ID" value="CAD8105630.1"/>
    <property type="molecule type" value="Genomic_DNA"/>
</dbReference>
<evidence type="ECO:0000313" key="2">
    <source>
        <dbReference type="Proteomes" id="UP000692954"/>
    </source>
</evidence>